<dbReference type="EMBL" id="BSXW01000710">
    <property type="protein sequence ID" value="GMF28368.1"/>
    <property type="molecule type" value="Genomic_DNA"/>
</dbReference>
<sequence length="167" mass="17786">MSPQRINSTVLAEVAAMVAAAVMVACGGCLIEWRASVLLALGARCRLLAYSQIHLEDATAAQDAADPRQDDPDADRGVSVDVSLPAYRRSEPGCRPLPARPSLCVATATGTRSARHSTCAWPPSYSLQIMAYWVEPHRDSSAADADNLVDGHSPARSSNCEGQVPLW</sequence>
<evidence type="ECO:0000256" key="2">
    <source>
        <dbReference type="SAM" id="Phobius"/>
    </source>
</evidence>
<name>A0A9W6UA49_9STRA</name>
<feature type="region of interest" description="Disordered" evidence="1">
    <location>
        <begin position="142"/>
        <end position="167"/>
    </location>
</feature>
<feature type="transmembrane region" description="Helical" evidence="2">
    <location>
        <begin position="6"/>
        <end position="31"/>
    </location>
</feature>
<evidence type="ECO:0000313" key="3">
    <source>
        <dbReference type="EMBL" id="GMF28368.1"/>
    </source>
</evidence>
<dbReference type="Proteomes" id="UP001165083">
    <property type="component" value="Unassembled WGS sequence"/>
</dbReference>
<accession>A0A9W6UA49</accession>
<keyword evidence="4" id="KW-1185">Reference proteome</keyword>
<dbReference type="PROSITE" id="PS51257">
    <property type="entry name" value="PROKAR_LIPOPROTEIN"/>
    <property type="match status" value="1"/>
</dbReference>
<organism evidence="3 4">
    <name type="scientific">Phytophthora lilii</name>
    <dbReference type="NCBI Taxonomy" id="2077276"/>
    <lineage>
        <taxon>Eukaryota</taxon>
        <taxon>Sar</taxon>
        <taxon>Stramenopiles</taxon>
        <taxon>Oomycota</taxon>
        <taxon>Peronosporomycetes</taxon>
        <taxon>Peronosporales</taxon>
        <taxon>Peronosporaceae</taxon>
        <taxon>Phytophthora</taxon>
    </lineage>
</organism>
<feature type="compositionally biased region" description="Basic and acidic residues" evidence="1">
    <location>
        <begin position="65"/>
        <end position="78"/>
    </location>
</feature>
<evidence type="ECO:0000313" key="4">
    <source>
        <dbReference type="Proteomes" id="UP001165083"/>
    </source>
</evidence>
<reference evidence="3" key="1">
    <citation type="submission" date="2023-04" db="EMBL/GenBank/DDBJ databases">
        <title>Phytophthora lilii NBRC 32176.</title>
        <authorList>
            <person name="Ichikawa N."/>
            <person name="Sato H."/>
            <person name="Tonouchi N."/>
        </authorList>
    </citation>
    <scope>NUCLEOTIDE SEQUENCE</scope>
    <source>
        <strain evidence="3">NBRC 32176</strain>
    </source>
</reference>
<dbReference type="AlphaFoldDB" id="A0A9W6UA49"/>
<keyword evidence="2" id="KW-1133">Transmembrane helix</keyword>
<protein>
    <submittedName>
        <fullName evidence="3">Unnamed protein product</fullName>
    </submittedName>
</protein>
<evidence type="ECO:0000256" key="1">
    <source>
        <dbReference type="SAM" id="MobiDB-lite"/>
    </source>
</evidence>
<proteinExistence type="predicted"/>
<keyword evidence="2" id="KW-0472">Membrane</keyword>
<comment type="caution">
    <text evidence="3">The sequence shown here is derived from an EMBL/GenBank/DDBJ whole genome shotgun (WGS) entry which is preliminary data.</text>
</comment>
<feature type="region of interest" description="Disordered" evidence="1">
    <location>
        <begin position="61"/>
        <end position="80"/>
    </location>
</feature>
<keyword evidence="2" id="KW-0812">Transmembrane</keyword>
<gene>
    <name evidence="3" type="ORF">Plil01_001194000</name>
</gene>